<accession>S0FNU8</accession>
<evidence type="ECO:0000313" key="1">
    <source>
        <dbReference type="EMBL" id="EMS72046.1"/>
    </source>
</evidence>
<keyword evidence="2" id="KW-1185">Reference proteome</keyword>
<dbReference type="STRING" id="1195236.CTER_1962"/>
<proteinExistence type="predicted"/>
<dbReference type="RefSeq" id="WP_004625559.1">
    <property type="nucleotide sequence ID" value="NZ_AORV01000031.1"/>
</dbReference>
<name>S0FNU8_RUMCE</name>
<dbReference type="CDD" id="cd06462">
    <property type="entry name" value="Peptidase_S24_S26"/>
    <property type="match status" value="1"/>
</dbReference>
<dbReference type="eggNOG" id="COG0681">
    <property type="taxonomic scope" value="Bacteria"/>
</dbReference>
<organism evidence="1 2">
    <name type="scientific">Ruminiclostridium cellobioparum subsp. termitidis CT1112</name>
    <dbReference type="NCBI Taxonomy" id="1195236"/>
    <lineage>
        <taxon>Bacteria</taxon>
        <taxon>Bacillati</taxon>
        <taxon>Bacillota</taxon>
        <taxon>Clostridia</taxon>
        <taxon>Eubacteriales</taxon>
        <taxon>Oscillospiraceae</taxon>
        <taxon>Ruminiclostridium</taxon>
    </lineage>
</organism>
<gene>
    <name evidence="1" type="ORF">CTER_1962</name>
</gene>
<protein>
    <submittedName>
        <fullName evidence="1">Uncharacterized protein</fullName>
    </submittedName>
</protein>
<dbReference type="AlphaFoldDB" id="S0FNU8"/>
<sequence length="158" mass="18144">MCETLKVKAGEIFPVVQELIQMGSKVRITVTGMSMYPFLREERDCVELVGTNFKAVEKGDIVLVRRVTGEYVLHRVQRKKANTFFMIGDAQSWIEGPVFPEQLLAKAGSVRRNGRDISCDQPVFKLLALAWLNIIPVRRYILRVIRILGNIKKKVKRR</sequence>
<evidence type="ECO:0000313" key="2">
    <source>
        <dbReference type="Proteomes" id="UP000014155"/>
    </source>
</evidence>
<dbReference type="Proteomes" id="UP000014155">
    <property type="component" value="Unassembled WGS sequence"/>
</dbReference>
<comment type="caution">
    <text evidence="1">The sequence shown here is derived from an EMBL/GenBank/DDBJ whole genome shotgun (WGS) entry which is preliminary data.</text>
</comment>
<reference evidence="1 2" key="1">
    <citation type="journal article" date="2013" name="Genome Announc.">
        <title>Draft Genome Sequence of the Cellulolytic, Mesophilic, Anaerobic Bacterium Clostridium termitidis Strain CT1112 (DSM 5398).</title>
        <authorList>
            <person name="Lal S."/>
            <person name="Ramachandran U."/>
            <person name="Zhang X."/>
            <person name="Munir R."/>
            <person name="Sparling R."/>
            <person name="Levin D.B."/>
        </authorList>
    </citation>
    <scope>NUCLEOTIDE SEQUENCE [LARGE SCALE GENOMIC DNA]</scope>
    <source>
        <strain evidence="1 2">CT1112</strain>
    </source>
</reference>
<dbReference type="EMBL" id="AORV01000031">
    <property type="protein sequence ID" value="EMS72046.1"/>
    <property type="molecule type" value="Genomic_DNA"/>
</dbReference>
<dbReference type="PATRIC" id="fig|1195236.3.peg.2261"/>